<dbReference type="EMBL" id="SZNT01000302">
    <property type="protein sequence ID" value="TKH09091.1"/>
    <property type="molecule type" value="Genomic_DNA"/>
</dbReference>
<evidence type="ECO:0000256" key="2">
    <source>
        <dbReference type="ARBA" id="ARBA00015313"/>
    </source>
</evidence>
<sequence>MENVILAVKGMSCGHCINSIEGNVGKMNGVHFVKVHLNEEKIDVSFDSKVVSLKEITDVIEDQGYDVELSKFPKDQSCH</sequence>
<evidence type="ECO:0000256" key="5">
    <source>
        <dbReference type="ARBA" id="ARBA00023008"/>
    </source>
</evidence>
<evidence type="ECO:0000256" key="4">
    <source>
        <dbReference type="ARBA" id="ARBA00022723"/>
    </source>
</evidence>
<keyword evidence="4" id="KW-0479">Metal-binding</keyword>
<dbReference type="PROSITE" id="PS01047">
    <property type="entry name" value="HMA_1"/>
    <property type="match status" value="1"/>
</dbReference>
<feature type="domain" description="HMA" evidence="7">
    <location>
        <begin position="2"/>
        <end position="68"/>
    </location>
</feature>
<keyword evidence="5" id="KW-0186">Copper</keyword>
<accession>A0A9X9ERK6</accession>
<dbReference type="InterPro" id="IPR036163">
    <property type="entry name" value="HMA_dom_sf"/>
</dbReference>
<dbReference type="CDD" id="cd00371">
    <property type="entry name" value="HMA"/>
    <property type="match status" value="1"/>
</dbReference>
<name>A0A9X9ERK6_9BACI</name>
<evidence type="ECO:0000313" key="9">
    <source>
        <dbReference type="Proteomes" id="UP000309170"/>
    </source>
</evidence>
<dbReference type="InterPro" id="IPR049740">
    <property type="entry name" value="CopZ"/>
</dbReference>
<proteinExistence type="predicted"/>
<keyword evidence="6" id="KW-0143">Chaperone</keyword>
<dbReference type="NCBIfam" id="NF033795">
    <property type="entry name" value="chaper_CopZ_Bs"/>
    <property type="match status" value="1"/>
</dbReference>
<dbReference type="PRINTS" id="PR00944">
    <property type="entry name" value="CUEXPORT"/>
</dbReference>
<dbReference type="Proteomes" id="UP000309170">
    <property type="component" value="Unassembled WGS sequence"/>
</dbReference>
<evidence type="ECO:0000256" key="6">
    <source>
        <dbReference type="ARBA" id="ARBA00023186"/>
    </source>
</evidence>
<dbReference type="PROSITE" id="PS50846">
    <property type="entry name" value="HMA_2"/>
    <property type="match status" value="1"/>
</dbReference>
<organism evidence="8 9">
    <name type="scientific">Peribacillus simplex</name>
    <dbReference type="NCBI Taxonomy" id="1478"/>
    <lineage>
        <taxon>Bacteria</taxon>
        <taxon>Bacillati</taxon>
        <taxon>Bacillota</taxon>
        <taxon>Bacilli</taxon>
        <taxon>Bacillales</taxon>
        <taxon>Bacillaceae</taxon>
        <taxon>Peribacillus</taxon>
    </lineage>
</organism>
<dbReference type="FunFam" id="3.30.70.100:FF:000001">
    <property type="entry name" value="ATPase copper transporting beta"/>
    <property type="match status" value="1"/>
</dbReference>
<keyword evidence="3" id="KW-0963">Cytoplasm</keyword>
<dbReference type="Pfam" id="PF00403">
    <property type="entry name" value="HMA"/>
    <property type="match status" value="1"/>
</dbReference>
<evidence type="ECO:0000259" key="7">
    <source>
        <dbReference type="PROSITE" id="PS50846"/>
    </source>
</evidence>
<dbReference type="GO" id="GO:0006825">
    <property type="term" value="P:copper ion transport"/>
    <property type="evidence" value="ECO:0007669"/>
    <property type="project" value="InterPro"/>
</dbReference>
<dbReference type="SUPFAM" id="SSF55008">
    <property type="entry name" value="HMA, heavy metal-associated domain"/>
    <property type="match status" value="1"/>
</dbReference>
<dbReference type="AlphaFoldDB" id="A0A9X9ERK6"/>
<dbReference type="PANTHER" id="PTHR46594">
    <property type="entry name" value="P-TYPE CATION-TRANSPORTING ATPASE"/>
    <property type="match status" value="1"/>
</dbReference>
<dbReference type="InterPro" id="IPR017969">
    <property type="entry name" value="Heavy-metal-associated_CS"/>
</dbReference>
<dbReference type="Gene3D" id="3.30.70.100">
    <property type="match status" value="1"/>
</dbReference>
<evidence type="ECO:0000256" key="1">
    <source>
        <dbReference type="ARBA" id="ARBA00004496"/>
    </source>
</evidence>
<comment type="caution">
    <text evidence="8">The sequence shown here is derived from an EMBL/GenBank/DDBJ whole genome shotgun (WGS) entry which is preliminary data.</text>
</comment>
<gene>
    <name evidence="8" type="primary">copZ</name>
    <name evidence="8" type="ORF">FC678_18400</name>
</gene>
<dbReference type="PANTHER" id="PTHR46594:SF4">
    <property type="entry name" value="P-TYPE CATION-TRANSPORTING ATPASE"/>
    <property type="match status" value="1"/>
</dbReference>
<evidence type="ECO:0000313" key="8">
    <source>
        <dbReference type="EMBL" id="TKH09091.1"/>
    </source>
</evidence>
<dbReference type="InterPro" id="IPR006122">
    <property type="entry name" value="HMA_Cu_ion-bd"/>
</dbReference>
<dbReference type="NCBIfam" id="TIGR00003">
    <property type="entry name" value="copper ion binding protein"/>
    <property type="match status" value="1"/>
</dbReference>
<dbReference type="GO" id="GO:0005507">
    <property type="term" value="F:copper ion binding"/>
    <property type="evidence" value="ECO:0007669"/>
    <property type="project" value="InterPro"/>
</dbReference>
<evidence type="ECO:0000256" key="3">
    <source>
        <dbReference type="ARBA" id="ARBA00022490"/>
    </source>
</evidence>
<reference evidence="8 9" key="1">
    <citation type="journal article" date="2019" name="Environ. Microbiol.">
        <title>An active ?-lactamase is a part of an orchestrated cell wall stress resistance network of Bacillus subtilis and related rhizosphere species.</title>
        <authorList>
            <person name="Bucher T."/>
            <person name="Keren-Paz A."/>
            <person name="Hausser J."/>
            <person name="Olender T."/>
            <person name="Cytryn E."/>
            <person name="Kolodkin-Gal I."/>
        </authorList>
    </citation>
    <scope>NUCLEOTIDE SEQUENCE [LARGE SCALE GENOMIC DNA]</scope>
    <source>
        <strain evidence="8 9">I4</strain>
    </source>
</reference>
<dbReference type="RefSeq" id="WP_137024136.1">
    <property type="nucleotide sequence ID" value="NZ_SZNT01000302.1"/>
</dbReference>
<protein>
    <recommendedName>
        <fullName evidence="2">Copper chaperone CopZ</fullName>
    </recommendedName>
</protein>
<comment type="subcellular location">
    <subcellularLocation>
        <location evidence="1">Cytoplasm</location>
    </subcellularLocation>
</comment>
<dbReference type="GO" id="GO:0005737">
    <property type="term" value="C:cytoplasm"/>
    <property type="evidence" value="ECO:0007669"/>
    <property type="project" value="UniProtKB-SubCell"/>
</dbReference>
<dbReference type="InterPro" id="IPR006121">
    <property type="entry name" value="HMA_dom"/>
</dbReference>
<dbReference type="InterPro" id="IPR000428">
    <property type="entry name" value="Cu-bd"/>
</dbReference>